<evidence type="ECO:0000313" key="5">
    <source>
        <dbReference type="Proteomes" id="UP000442535"/>
    </source>
</evidence>
<reference evidence="4 5" key="1">
    <citation type="submission" date="2019-08" db="EMBL/GenBank/DDBJ databases">
        <title>In-depth cultivation of the pig gut microbiome towards novel bacterial diversity and tailored functional studies.</title>
        <authorList>
            <person name="Wylensek D."/>
            <person name="Hitch T.C.A."/>
            <person name="Clavel T."/>
        </authorList>
    </citation>
    <scope>NUCLEOTIDE SEQUENCE [LARGE SCALE GENOMIC DNA]</scope>
    <source>
        <strain evidence="4 5">RF-GAM-744-WT-7</strain>
    </source>
</reference>
<dbReference type="EMBL" id="VUMY01000005">
    <property type="protein sequence ID" value="MST49315.1"/>
    <property type="molecule type" value="Genomic_DNA"/>
</dbReference>
<evidence type="ECO:0000256" key="2">
    <source>
        <dbReference type="ARBA" id="ARBA00023125"/>
    </source>
</evidence>
<keyword evidence="2" id="KW-0238">DNA-binding</keyword>
<dbReference type="Pfam" id="PF00216">
    <property type="entry name" value="Bac_DNA_binding"/>
    <property type="match status" value="1"/>
</dbReference>
<comment type="caution">
    <text evidence="4">The sequence shown here is derived from an EMBL/GenBank/DDBJ whole genome shotgun (WGS) entry which is preliminary data.</text>
</comment>
<dbReference type="InterPro" id="IPR010992">
    <property type="entry name" value="IHF-like_DNA-bd_dom_sf"/>
</dbReference>
<dbReference type="Proteomes" id="UP000442535">
    <property type="component" value="Unassembled WGS sequence"/>
</dbReference>
<evidence type="ECO:0000256" key="1">
    <source>
        <dbReference type="ARBA" id="ARBA00023067"/>
    </source>
</evidence>
<evidence type="ECO:0000313" key="4">
    <source>
        <dbReference type="EMBL" id="MST49315.1"/>
    </source>
</evidence>
<keyword evidence="5" id="KW-1185">Reference proteome</keyword>
<accession>A0A7K0K2P0</accession>
<name>A0A7K0K2P0_9ACTO</name>
<dbReference type="AlphaFoldDB" id="A0A7K0K2P0"/>
<dbReference type="GO" id="GO:0003677">
    <property type="term" value="F:DNA binding"/>
    <property type="evidence" value="ECO:0007669"/>
    <property type="project" value="UniProtKB-KW"/>
</dbReference>
<dbReference type="InterPro" id="IPR000119">
    <property type="entry name" value="Hist_DNA-bd"/>
</dbReference>
<dbReference type="PANTHER" id="PTHR33175">
    <property type="entry name" value="DNA-BINDING PROTEIN HU"/>
    <property type="match status" value="1"/>
</dbReference>
<keyword evidence="1" id="KW-0226">DNA condensation</keyword>
<dbReference type="GO" id="GO:0005829">
    <property type="term" value="C:cytosol"/>
    <property type="evidence" value="ECO:0007669"/>
    <property type="project" value="TreeGrafter"/>
</dbReference>
<dbReference type="CDD" id="cd14435">
    <property type="entry name" value="SPO1_TF1_like"/>
    <property type="match status" value="1"/>
</dbReference>
<dbReference type="Gene3D" id="4.10.520.10">
    <property type="entry name" value="IHF-like DNA-binding proteins"/>
    <property type="match status" value="1"/>
</dbReference>
<organism evidence="4 5">
    <name type="scientific">Mobiluncus porci</name>
    <dbReference type="NCBI Taxonomy" id="2652278"/>
    <lineage>
        <taxon>Bacteria</taxon>
        <taxon>Bacillati</taxon>
        <taxon>Actinomycetota</taxon>
        <taxon>Actinomycetes</taxon>
        <taxon>Actinomycetales</taxon>
        <taxon>Actinomycetaceae</taxon>
        <taxon>Mobiluncus</taxon>
    </lineage>
</organism>
<sequence length="94" mass="9969">MSVNRTELVAEIAKRAALSKTEADAALSAFQDILIESLKNGETVKVTGLMNVERVSRAARTGRNPRTGEEIKIPAGFGVKISAGSTLKKAVSNK</sequence>
<gene>
    <name evidence="4" type="ORF">FYJ63_03545</name>
</gene>
<evidence type="ECO:0000256" key="3">
    <source>
        <dbReference type="RuleBase" id="RU003939"/>
    </source>
</evidence>
<dbReference type="GO" id="GO:0030261">
    <property type="term" value="P:chromosome condensation"/>
    <property type="evidence" value="ECO:0007669"/>
    <property type="project" value="UniProtKB-KW"/>
</dbReference>
<proteinExistence type="inferred from homology"/>
<comment type="similarity">
    <text evidence="3">Belongs to the bacterial histone-like protein family.</text>
</comment>
<dbReference type="PANTHER" id="PTHR33175:SF3">
    <property type="entry name" value="DNA-BINDING PROTEIN HU-BETA"/>
    <property type="match status" value="1"/>
</dbReference>
<dbReference type="RefSeq" id="WP_154543851.1">
    <property type="nucleotide sequence ID" value="NZ_JAQYQY010000003.1"/>
</dbReference>
<dbReference type="SMART" id="SM00411">
    <property type="entry name" value="BHL"/>
    <property type="match status" value="1"/>
</dbReference>
<protein>
    <submittedName>
        <fullName evidence="4">Integration host factor</fullName>
    </submittedName>
</protein>
<dbReference type="GO" id="GO:0030527">
    <property type="term" value="F:structural constituent of chromatin"/>
    <property type="evidence" value="ECO:0007669"/>
    <property type="project" value="InterPro"/>
</dbReference>
<dbReference type="SUPFAM" id="SSF47729">
    <property type="entry name" value="IHF-like DNA-binding proteins"/>
    <property type="match status" value="1"/>
</dbReference>